<organism evidence="1 2">
    <name type="scientific">Vitis vinifera</name>
    <name type="common">Grape</name>
    <dbReference type="NCBI Taxonomy" id="29760"/>
    <lineage>
        <taxon>Eukaryota</taxon>
        <taxon>Viridiplantae</taxon>
        <taxon>Streptophyta</taxon>
        <taxon>Embryophyta</taxon>
        <taxon>Tracheophyta</taxon>
        <taxon>Spermatophyta</taxon>
        <taxon>Magnoliopsida</taxon>
        <taxon>eudicotyledons</taxon>
        <taxon>Gunneridae</taxon>
        <taxon>Pentapetalae</taxon>
        <taxon>rosids</taxon>
        <taxon>Vitales</taxon>
        <taxon>Vitaceae</taxon>
        <taxon>Viteae</taxon>
        <taxon>Vitis</taxon>
    </lineage>
</organism>
<name>A0A438JC12_VITVI</name>
<reference evidence="1 2" key="1">
    <citation type="journal article" date="2018" name="PLoS Genet.">
        <title>Population sequencing reveals clonal diversity and ancestral inbreeding in the grapevine cultivar Chardonnay.</title>
        <authorList>
            <person name="Roach M.J."/>
            <person name="Johnson D.L."/>
            <person name="Bohlmann J."/>
            <person name="van Vuuren H.J."/>
            <person name="Jones S.J."/>
            <person name="Pretorius I.S."/>
            <person name="Schmidt S.A."/>
            <person name="Borneman A.R."/>
        </authorList>
    </citation>
    <scope>NUCLEOTIDE SEQUENCE [LARGE SCALE GENOMIC DNA]</scope>
    <source>
        <strain evidence="2">cv. Chardonnay</strain>
        <tissue evidence="1">Leaf</tissue>
    </source>
</reference>
<sequence length="94" mass="11306">MQRNFLWSRTKEGKKDHLIYWDVVCRPNKFRVLGIGKTSLRNHALLGKWLWRFPRQSCGLWHQMISSNYGTHINGWDANILARWSHRYPWKAIA</sequence>
<comment type="caution">
    <text evidence="1">The sequence shown here is derived from an EMBL/GenBank/DDBJ whole genome shotgun (WGS) entry which is preliminary data.</text>
</comment>
<protein>
    <submittedName>
        <fullName evidence="1">Uncharacterized protein</fullName>
    </submittedName>
</protein>
<dbReference type="EMBL" id="QGNW01000051">
    <property type="protein sequence ID" value="RVX06482.1"/>
    <property type="molecule type" value="Genomic_DNA"/>
</dbReference>
<evidence type="ECO:0000313" key="1">
    <source>
        <dbReference type="EMBL" id="RVX06482.1"/>
    </source>
</evidence>
<dbReference type="Proteomes" id="UP000288805">
    <property type="component" value="Unassembled WGS sequence"/>
</dbReference>
<evidence type="ECO:0000313" key="2">
    <source>
        <dbReference type="Proteomes" id="UP000288805"/>
    </source>
</evidence>
<accession>A0A438JC12</accession>
<gene>
    <name evidence="1" type="ORF">CK203_023553</name>
</gene>
<dbReference type="AlphaFoldDB" id="A0A438JC12"/>
<proteinExistence type="predicted"/>